<reference evidence="3" key="1">
    <citation type="submission" date="2017-10" db="EMBL/GenBank/DDBJ databases">
        <title>FDA dAtabase for Regulatory Grade micrObial Sequences (FDA-ARGOS): Supporting development and validation of Infectious Disease Dx tests.</title>
        <authorList>
            <person name="Goldberg B."/>
            <person name="Campos J."/>
            <person name="Tallon L."/>
            <person name="Sadzewicz L."/>
            <person name="Ott S."/>
            <person name="Zhao X."/>
            <person name="Nagaraj S."/>
            <person name="Vavikolanu K."/>
            <person name="Aluvathingal J."/>
            <person name="Nadendla S."/>
            <person name="Geyer C."/>
            <person name="Sichtig H."/>
        </authorList>
    </citation>
    <scope>NUCLEOTIDE SEQUENCE [LARGE SCALE GENOMIC DNA]</scope>
    <source>
        <strain evidence="3">FDAARGOS_376</strain>
    </source>
</reference>
<dbReference type="EMBL" id="PDKZ01000002">
    <property type="protein sequence ID" value="PHH38684.1"/>
    <property type="molecule type" value="Genomic_DNA"/>
</dbReference>
<sequence length="233" mass="26065">MAKKLEFWGVLGTLVYLAIITATVGFKFDKFLALDLNELGDFLAGAFGPIAFLWLVLGFLQQGRELRLSTHALQLQAEELKHSVEQQSIMADAAVRQIDAARQALELQVQEAERALIADFEVRPYLKTGGPKGILNKIKIVNNRNVAYKVTSEISGNLPFNQKGKHETMKAGSEAELDLHYAPVTEPQEGDLVIMYEDVNGVSRVDTFHVRLTDENWVLVEKRRNKSARVVMA</sequence>
<accession>A0A2C5W4Z0</accession>
<protein>
    <submittedName>
        <fullName evidence="2">Uncharacterized protein</fullName>
    </submittedName>
</protein>
<feature type="transmembrane region" description="Helical" evidence="1">
    <location>
        <begin position="42"/>
        <end position="60"/>
    </location>
</feature>
<keyword evidence="1" id="KW-1133">Transmembrane helix</keyword>
<dbReference type="AlphaFoldDB" id="A0A2C5W4Z0"/>
<gene>
    <name evidence="2" type="ORF">CRX57_00345</name>
</gene>
<dbReference type="RefSeq" id="WP_098963801.1">
    <property type="nucleotide sequence ID" value="NZ_PDKZ01000002.1"/>
</dbReference>
<evidence type="ECO:0000313" key="3">
    <source>
        <dbReference type="Proteomes" id="UP000222460"/>
    </source>
</evidence>
<evidence type="ECO:0000313" key="2">
    <source>
        <dbReference type="EMBL" id="PHH38684.1"/>
    </source>
</evidence>
<feature type="transmembrane region" description="Helical" evidence="1">
    <location>
        <begin position="7"/>
        <end position="26"/>
    </location>
</feature>
<evidence type="ECO:0000256" key="1">
    <source>
        <dbReference type="SAM" id="Phobius"/>
    </source>
</evidence>
<proteinExistence type="predicted"/>
<organism evidence="2 3">
    <name type="scientific">Pseudomonas putida</name>
    <name type="common">Arthrobacter siderocapsulatus</name>
    <dbReference type="NCBI Taxonomy" id="303"/>
    <lineage>
        <taxon>Bacteria</taxon>
        <taxon>Pseudomonadati</taxon>
        <taxon>Pseudomonadota</taxon>
        <taxon>Gammaproteobacteria</taxon>
        <taxon>Pseudomonadales</taxon>
        <taxon>Pseudomonadaceae</taxon>
        <taxon>Pseudomonas</taxon>
    </lineage>
</organism>
<dbReference type="Proteomes" id="UP000222460">
    <property type="component" value="Unassembled WGS sequence"/>
</dbReference>
<name>A0A2C5W4Z0_PSEPU</name>
<keyword evidence="1" id="KW-0472">Membrane</keyword>
<keyword evidence="1" id="KW-0812">Transmembrane</keyword>
<comment type="caution">
    <text evidence="2">The sequence shown here is derived from an EMBL/GenBank/DDBJ whole genome shotgun (WGS) entry which is preliminary data.</text>
</comment>